<evidence type="ECO:0000256" key="3">
    <source>
        <dbReference type="ARBA" id="ARBA00023082"/>
    </source>
</evidence>
<evidence type="ECO:0000259" key="7">
    <source>
        <dbReference type="Pfam" id="PF04542"/>
    </source>
</evidence>
<dbReference type="Pfam" id="PF04542">
    <property type="entry name" value="Sigma70_r2"/>
    <property type="match status" value="1"/>
</dbReference>
<keyword evidence="3" id="KW-0731">Sigma factor</keyword>
<evidence type="ECO:0000256" key="6">
    <source>
        <dbReference type="SAM" id="MobiDB-lite"/>
    </source>
</evidence>
<evidence type="ECO:0000256" key="1">
    <source>
        <dbReference type="ARBA" id="ARBA00010641"/>
    </source>
</evidence>
<dbReference type="Gene3D" id="1.10.1740.10">
    <property type="match status" value="1"/>
</dbReference>
<gene>
    <name evidence="9" type="ORF">J0911_19030</name>
</gene>
<feature type="compositionally biased region" description="Gly residues" evidence="6">
    <location>
        <begin position="575"/>
        <end position="586"/>
    </location>
</feature>
<dbReference type="Pfam" id="PF13490">
    <property type="entry name" value="zf-HC2"/>
    <property type="match status" value="1"/>
</dbReference>
<dbReference type="InterPro" id="IPR036388">
    <property type="entry name" value="WH-like_DNA-bd_sf"/>
</dbReference>
<dbReference type="NCBIfam" id="TIGR02937">
    <property type="entry name" value="sigma70-ECF"/>
    <property type="match status" value="1"/>
</dbReference>
<evidence type="ECO:0000313" key="10">
    <source>
        <dbReference type="Proteomes" id="UP000664617"/>
    </source>
</evidence>
<keyword evidence="5" id="KW-0804">Transcription</keyword>
<feature type="region of interest" description="Disordered" evidence="6">
    <location>
        <begin position="496"/>
        <end position="601"/>
    </location>
</feature>
<evidence type="ECO:0000313" key="9">
    <source>
        <dbReference type="EMBL" id="MBO0611118.1"/>
    </source>
</evidence>
<evidence type="ECO:0000256" key="5">
    <source>
        <dbReference type="ARBA" id="ARBA00023163"/>
    </source>
</evidence>
<dbReference type="RefSeq" id="WP_207277060.1">
    <property type="nucleotide sequence ID" value="NZ_JAFMPK010000048.1"/>
</dbReference>
<sequence length="1252" mass="126327">MTQVDRGAGEAPSDAELILQVRSGDREAFGTLYTRHAAAARALARQYVKPGDAEDVVADAFGKLYEMLRRGAGPDSGFRTYLYTVVRHRAYDVSRGASRMRPAEDAEIEAALGRVASSEDPALQGFERSVVSRAYFGLPERWREVLWYCLVDDLKPAQVAPVLGLTPNGVSALLYRAKDALRDGYLQQHLTHAPSDTCRAVNPHLGGYVRDSLSRREKARIEDHLSTCGTCSALVLELADVAHGMKCVVAPLVLGAAGLALVGSAIPVGASLAAAVKAASAGGITGTSAGGGAMGGVGSAAAGSSGMGVGASATAGATAGAGTTAGAGATATVGSTAGAAATVGASATSTAAGVAGATAGATAVGVVGAGGAAATGGAMAAGAITVATVGVVAALQIIGTHAEAEPDGPPAAVVASPVASPSPRPTTTGQPFVPPDESAADPANLLPLVEDLSLAFTGGDAPLQPREAQDLVLRLENHGGAEVTGTTVHLTLPDGMTMAAQDSPSGSGFGRSIVDTDTGDKPSSGGNEAGGAGKGAAGKGAAGDRDAGDAADGAAAADDGDSTESPAGGADTATGDGGADTDGNGGVPEETPSDRTTAPVRTVCTPGAEPGAVVCDVGHLGAGVTHEVQVTVRAQAGGSYPIGAELRADDIDATSMELPARRVASFGPELTAQAGAFGLASPGRGVLPLRIGNTGDERAASDWSMAVTLPEGVRPAVQQDALVCTTIESRTWSCVAGEPTGMEPGHWRELPLSVVAFSNSVAAQVSGTAVAAPAGVSHARDARAQVVVTPAWAGAAQGAGALTSSCVASGGLAEAKAAIAGTYTNTTPGTVFVTLEAAGDSASHADPVSPGQSVTLRRDEGIRVPGGSATWVLTRTVEGTAYEHRVPAGELPAVDCYDPDWAATAKAETVNTAGRVGVRGTLANASDEPMNVKMIVQAKSGRLVSEARTVPPGGRDTFTVPTGAKRLPAGAVTFELARWTFDEDGDPPKSAARPEAGPRATYAQAVIAPSYTGQHTMSAECAYDAGRGASIGTFRIPVDNTSSTLPVTFRLGGATHTVAAGEAGTLVARVPWGTGKLPLLSGDDPLGDIDVTFSSCAQVDWPEDSIEVHVESQCVDGREQVVADVRNTSGATWKGRLVGKYSGRNGDEAEVPAGGSAQLALPGSDAPVPDLEVLVRLHREFEGAVRVVERDYDVVRVTCRPEDRCHDGEEAPNWLAALFGRQCTDKDRDDRGEHVEQATFMPPVFWGRSQGA</sequence>
<organism evidence="9 10">
    <name type="scientific">Myceligenerans salitolerans</name>
    <dbReference type="NCBI Taxonomy" id="1230528"/>
    <lineage>
        <taxon>Bacteria</taxon>
        <taxon>Bacillati</taxon>
        <taxon>Actinomycetota</taxon>
        <taxon>Actinomycetes</taxon>
        <taxon>Micrococcales</taxon>
        <taxon>Promicromonosporaceae</taxon>
        <taxon>Myceligenerans</taxon>
    </lineage>
</organism>
<dbReference type="SUPFAM" id="SSF88659">
    <property type="entry name" value="Sigma3 and sigma4 domains of RNA polymerase sigma factors"/>
    <property type="match status" value="1"/>
</dbReference>
<dbReference type="EMBL" id="JAFMPK010000048">
    <property type="protein sequence ID" value="MBO0611118.1"/>
    <property type="molecule type" value="Genomic_DNA"/>
</dbReference>
<proteinExistence type="inferred from homology"/>
<dbReference type="Gene3D" id="1.10.10.10">
    <property type="entry name" value="Winged helix-like DNA-binding domain superfamily/Winged helix DNA-binding domain"/>
    <property type="match status" value="1"/>
</dbReference>
<dbReference type="InterPro" id="IPR013324">
    <property type="entry name" value="RNA_pol_sigma_r3/r4-like"/>
</dbReference>
<keyword evidence="2" id="KW-0805">Transcription regulation</keyword>
<dbReference type="Proteomes" id="UP000664617">
    <property type="component" value="Unassembled WGS sequence"/>
</dbReference>
<comment type="similarity">
    <text evidence="1">Belongs to the sigma-70 factor family. ECF subfamily.</text>
</comment>
<reference evidence="10" key="2">
    <citation type="submission" date="2023-07" db="EMBL/GenBank/DDBJ databases">
        <title>Myceligenerans salitolerans sp. nov., a halotolerant actinomycete isolated from a salt lake in Xinjiang, China.</title>
        <authorList>
            <person name="Guan T."/>
        </authorList>
    </citation>
    <scope>NUCLEOTIDE SEQUENCE [LARGE SCALE GENOMIC DNA]</scope>
    <source>
        <strain evidence="10">XHU 5031</strain>
    </source>
</reference>
<feature type="compositionally biased region" description="Low complexity" evidence="6">
    <location>
        <begin position="410"/>
        <end position="421"/>
    </location>
</feature>
<dbReference type="InterPro" id="IPR027383">
    <property type="entry name" value="Znf_put"/>
</dbReference>
<dbReference type="PANTHER" id="PTHR43133:SF8">
    <property type="entry name" value="RNA POLYMERASE SIGMA FACTOR HI_1459-RELATED"/>
    <property type="match status" value="1"/>
</dbReference>
<keyword evidence="10" id="KW-1185">Reference proteome</keyword>
<dbReference type="InterPro" id="IPR041916">
    <property type="entry name" value="Anti_sigma_zinc_sf"/>
</dbReference>
<feature type="domain" description="Putative zinc-finger" evidence="8">
    <location>
        <begin position="198"/>
        <end position="231"/>
    </location>
</feature>
<name>A0ABS3IDR0_9MICO</name>
<keyword evidence="4" id="KW-0238">DNA-binding</keyword>
<dbReference type="InterPro" id="IPR007627">
    <property type="entry name" value="RNA_pol_sigma70_r2"/>
</dbReference>
<evidence type="ECO:0000259" key="8">
    <source>
        <dbReference type="Pfam" id="PF13490"/>
    </source>
</evidence>
<dbReference type="InterPro" id="IPR013325">
    <property type="entry name" value="RNA_pol_sigma_r2"/>
</dbReference>
<dbReference type="SUPFAM" id="SSF88946">
    <property type="entry name" value="Sigma2 domain of RNA polymerase sigma factors"/>
    <property type="match status" value="1"/>
</dbReference>
<feature type="region of interest" description="Disordered" evidence="6">
    <location>
        <begin position="403"/>
        <end position="442"/>
    </location>
</feature>
<dbReference type="InterPro" id="IPR014284">
    <property type="entry name" value="RNA_pol_sigma-70_dom"/>
</dbReference>
<dbReference type="Gene3D" id="1.10.10.1320">
    <property type="entry name" value="Anti-sigma factor, zinc-finger domain"/>
    <property type="match status" value="1"/>
</dbReference>
<accession>A0ABS3IDR0</accession>
<evidence type="ECO:0000256" key="2">
    <source>
        <dbReference type="ARBA" id="ARBA00023015"/>
    </source>
</evidence>
<protein>
    <submittedName>
        <fullName evidence="9">Sigma-70 family RNA polymerase sigma factor</fullName>
    </submittedName>
</protein>
<dbReference type="PANTHER" id="PTHR43133">
    <property type="entry name" value="RNA POLYMERASE ECF-TYPE SIGMA FACTO"/>
    <property type="match status" value="1"/>
</dbReference>
<feature type="compositionally biased region" description="Gly residues" evidence="6">
    <location>
        <begin position="527"/>
        <end position="541"/>
    </location>
</feature>
<evidence type="ECO:0000256" key="4">
    <source>
        <dbReference type="ARBA" id="ARBA00023125"/>
    </source>
</evidence>
<feature type="domain" description="RNA polymerase sigma-70 region 2" evidence="7">
    <location>
        <begin position="32"/>
        <end position="99"/>
    </location>
</feature>
<comment type="caution">
    <text evidence="9">The sequence shown here is derived from an EMBL/GenBank/DDBJ whole genome shotgun (WGS) entry which is preliminary data.</text>
</comment>
<dbReference type="InterPro" id="IPR039425">
    <property type="entry name" value="RNA_pol_sigma-70-like"/>
</dbReference>
<reference evidence="9 10" key="1">
    <citation type="submission" date="2021-03" db="EMBL/GenBank/DDBJ databases">
        <authorList>
            <person name="Xin L."/>
        </authorList>
    </citation>
    <scope>NUCLEOTIDE SEQUENCE [LARGE SCALE GENOMIC DNA]</scope>
    <source>
        <strain evidence="9 10">XHU 5031</strain>
    </source>
</reference>